<evidence type="ECO:0000259" key="1">
    <source>
        <dbReference type="PROSITE" id="PS50965"/>
    </source>
</evidence>
<dbReference type="EMBL" id="JBBPCC010000027">
    <property type="protein sequence ID" value="MEK8132200.1"/>
    <property type="molecule type" value="Genomic_DNA"/>
</dbReference>
<gene>
    <name evidence="2" type="ORF">WMW72_30310</name>
</gene>
<feature type="domain" description="NERD" evidence="1">
    <location>
        <begin position="12"/>
        <end position="125"/>
    </location>
</feature>
<comment type="caution">
    <text evidence="2">The sequence shown here is derived from an EMBL/GenBank/DDBJ whole genome shotgun (WGS) entry which is preliminary data.</text>
</comment>
<protein>
    <submittedName>
        <fullName evidence="2">Nuclease-related domain-containing protein</fullName>
    </submittedName>
</protein>
<evidence type="ECO:0000313" key="2">
    <source>
        <dbReference type="EMBL" id="MEK8132200.1"/>
    </source>
</evidence>
<reference evidence="2 3" key="1">
    <citation type="submission" date="2024-04" db="EMBL/GenBank/DDBJ databases">
        <title>draft genome sequnece of Paenibacillus filicis.</title>
        <authorList>
            <person name="Kim D.-U."/>
        </authorList>
    </citation>
    <scope>NUCLEOTIDE SEQUENCE [LARGE SCALE GENOMIC DNA]</scope>
    <source>
        <strain evidence="2 3">KACC14197</strain>
    </source>
</reference>
<evidence type="ECO:0000313" key="3">
    <source>
        <dbReference type="Proteomes" id="UP001469365"/>
    </source>
</evidence>
<name>A0ABU9DTJ8_9BACL</name>
<dbReference type="InterPro" id="IPR011528">
    <property type="entry name" value="NERD"/>
</dbReference>
<proteinExistence type="predicted"/>
<sequence>MQDQPADTPRSGGLGDTRSGLAQQLNYIGGAYRVLHGKRVKSSGSPQVIDHLVIGPNGIFHISVNPASGEIRLDGPGSATEDSAGADLTAPLYRHEFVLKELLREHKLRADVVGIVCFTNPDSRLVGTAKAFVALGADRVVSHIQNHRPTRTLSPADVASIEQLILENSE</sequence>
<dbReference type="Proteomes" id="UP001469365">
    <property type="component" value="Unassembled WGS sequence"/>
</dbReference>
<dbReference type="Pfam" id="PF08378">
    <property type="entry name" value="NERD"/>
    <property type="match status" value="1"/>
</dbReference>
<dbReference type="RefSeq" id="WP_341419394.1">
    <property type="nucleotide sequence ID" value="NZ_JBBPCC010000027.1"/>
</dbReference>
<dbReference type="PROSITE" id="PS50965">
    <property type="entry name" value="NERD"/>
    <property type="match status" value="1"/>
</dbReference>
<keyword evidence="3" id="KW-1185">Reference proteome</keyword>
<accession>A0ABU9DTJ8</accession>
<organism evidence="2 3">
    <name type="scientific">Paenibacillus filicis</name>
    <dbReference type="NCBI Taxonomy" id="669464"/>
    <lineage>
        <taxon>Bacteria</taxon>
        <taxon>Bacillati</taxon>
        <taxon>Bacillota</taxon>
        <taxon>Bacilli</taxon>
        <taxon>Bacillales</taxon>
        <taxon>Paenibacillaceae</taxon>
        <taxon>Paenibacillus</taxon>
    </lineage>
</organism>